<gene>
    <name evidence="2" type="ORF">CWI38_0745p0010</name>
</gene>
<evidence type="ECO:0000313" key="3">
    <source>
        <dbReference type="Proteomes" id="UP000292282"/>
    </source>
</evidence>
<keyword evidence="1" id="KW-0472">Membrane</keyword>
<dbReference type="AlphaFoldDB" id="A0A4Q9LUX7"/>
<dbReference type="EMBL" id="PITK01000745">
    <property type="protein sequence ID" value="TBU12468.1"/>
    <property type="molecule type" value="Genomic_DNA"/>
</dbReference>
<name>A0A4Q9LUX7_9MICR</name>
<keyword evidence="1" id="KW-0812">Transmembrane</keyword>
<organism evidence="2 3">
    <name type="scientific">Hamiltosporidium tvaerminnensis</name>
    <dbReference type="NCBI Taxonomy" id="1176355"/>
    <lineage>
        <taxon>Eukaryota</taxon>
        <taxon>Fungi</taxon>
        <taxon>Fungi incertae sedis</taxon>
        <taxon>Microsporidia</taxon>
        <taxon>Dubosqiidae</taxon>
        <taxon>Hamiltosporidium</taxon>
    </lineage>
</organism>
<dbReference type="Proteomes" id="UP000292282">
    <property type="component" value="Unassembled WGS sequence"/>
</dbReference>
<comment type="caution">
    <text evidence="2">The sequence shown here is derived from an EMBL/GenBank/DDBJ whole genome shotgun (WGS) entry which is preliminary data.</text>
</comment>
<sequence>MLPNNKTSNLQIYLLTLLKEYKLYEMYILNDIKGVTLYLLYCEIVRCYLVREGVRRRIEVLYVIIGVIILCSVICIGIKGVIICKGVNKESKGVIICSVTD</sequence>
<evidence type="ECO:0000313" key="2">
    <source>
        <dbReference type="EMBL" id="TBU12468.1"/>
    </source>
</evidence>
<keyword evidence="3" id="KW-1185">Reference proteome</keyword>
<reference evidence="2 3" key="1">
    <citation type="submission" date="2017-12" db="EMBL/GenBank/DDBJ databases">
        <authorList>
            <person name="Pombert J.-F."/>
            <person name="Haag K.L."/>
            <person name="Ebert D."/>
        </authorList>
    </citation>
    <scope>NUCLEOTIDE SEQUENCE [LARGE SCALE GENOMIC DNA]</scope>
    <source>
        <strain evidence="2">IL-G-3</strain>
    </source>
</reference>
<accession>A0A4Q9LUX7</accession>
<evidence type="ECO:0000256" key="1">
    <source>
        <dbReference type="SAM" id="Phobius"/>
    </source>
</evidence>
<proteinExistence type="predicted"/>
<protein>
    <submittedName>
        <fullName evidence="2">Uncharacterized protein</fullName>
    </submittedName>
</protein>
<dbReference type="VEuPathDB" id="MicrosporidiaDB:CWI38_0745p0010"/>
<keyword evidence="1" id="KW-1133">Transmembrane helix</keyword>
<feature type="transmembrane region" description="Helical" evidence="1">
    <location>
        <begin position="61"/>
        <end position="82"/>
    </location>
</feature>